<dbReference type="RefSeq" id="WP_095995790.1">
    <property type="nucleotide sequence ID" value="NZ_NTBH01000006.1"/>
</dbReference>
<organism evidence="1 2">
    <name type="scientific">Vandammella animalimorsus</name>
    <dbReference type="NCBI Taxonomy" id="2029117"/>
    <lineage>
        <taxon>Bacteria</taxon>
        <taxon>Pseudomonadati</taxon>
        <taxon>Pseudomonadota</taxon>
        <taxon>Betaproteobacteria</taxon>
        <taxon>Burkholderiales</taxon>
        <taxon>Comamonadaceae</taxon>
        <taxon>Vandammella</taxon>
    </lineage>
</organism>
<evidence type="ECO:0000313" key="2">
    <source>
        <dbReference type="Proteomes" id="UP000217780"/>
    </source>
</evidence>
<reference evidence="1 2" key="1">
    <citation type="submission" date="2017-08" db="EMBL/GenBank/DDBJ databases">
        <title>WGS of Clinical strains of the CDC Group NO-1 linked to zoonotic infections in humans.</title>
        <authorList>
            <person name="Bernier A.-M."/>
            <person name="Bernard K."/>
        </authorList>
    </citation>
    <scope>NUCLEOTIDE SEQUENCE [LARGE SCALE GENOMIC DNA]</scope>
    <source>
        <strain evidence="1 2">NML91-0035</strain>
    </source>
</reference>
<dbReference type="Pfam" id="PF06252">
    <property type="entry name" value="GemA"/>
    <property type="match status" value="1"/>
</dbReference>
<evidence type="ECO:0000313" key="1">
    <source>
        <dbReference type="EMBL" id="PAX17088.1"/>
    </source>
</evidence>
<sequence length="151" mass="16817">MTQQHIAAIHTLKAKLRLSDDDYRALLLHLTGKNSSTAMSVGERARVRDHLHGLAVRAGLAAPTRLRRQSFAQAYQAASPRERKVWALWNQLHRQGRIASGGARALNAWVKRQTGVDALRFCNGAQLDALIEALKLWQGRPEQEAQEAGHD</sequence>
<comment type="caution">
    <text evidence="1">The sequence shown here is derived from an EMBL/GenBank/DDBJ whole genome shotgun (WGS) entry which is preliminary data.</text>
</comment>
<accession>A0A2A2T680</accession>
<name>A0A2A2T680_9BURK</name>
<dbReference type="GeneID" id="93874545"/>
<dbReference type="Proteomes" id="UP000217780">
    <property type="component" value="Unassembled WGS sequence"/>
</dbReference>
<proteinExistence type="predicted"/>
<dbReference type="AlphaFoldDB" id="A0A2A2T680"/>
<dbReference type="InterPro" id="IPR009363">
    <property type="entry name" value="Phage_Mu_Gp16"/>
</dbReference>
<gene>
    <name evidence="1" type="ORF">CLI92_05955</name>
</gene>
<protein>
    <submittedName>
        <fullName evidence="1">GemA protein</fullName>
    </submittedName>
</protein>
<dbReference type="EMBL" id="NTBI01000004">
    <property type="protein sequence ID" value="PAX17088.1"/>
    <property type="molecule type" value="Genomic_DNA"/>
</dbReference>